<evidence type="ECO:0000256" key="2">
    <source>
        <dbReference type="SAM" id="Phobius"/>
    </source>
</evidence>
<feature type="region of interest" description="Disordered" evidence="1">
    <location>
        <begin position="254"/>
        <end position="335"/>
    </location>
</feature>
<feature type="transmembrane region" description="Helical" evidence="2">
    <location>
        <begin position="135"/>
        <end position="154"/>
    </location>
</feature>
<protein>
    <submittedName>
        <fullName evidence="3">Uncharacterized protein</fullName>
    </submittedName>
</protein>
<dbReference type="EMBL" id="JACCJB010000017">
    <property type="protein sequence ID" value="KAF6220293.1"/>
    <property type="molecule type" value="Genomic_DNA"/>
</dbReference>
<comment type="caution">
    <text evidence="3">The sequence shown here is derived from an EMBL/GenBank/DDBJ whole genome shotgun (WGS) entry which is preliminary data.</text>
</comment>
<dbReference type="RefSeq" id="XP_037149728.1">
    <property type="nucleotide sequence ID" value="XM_037294347.1"/>
</dbReference>
<gene>
    <name evidence="3" type="ORF">HO133_003425</name>
</gene>
<evidence type="ECO:0000313" key="3">
    <source>
        <dbReference type="EMBL" id="KAF6220293.1"/>
    </source>
</evidence>
<accession>A0A8H6FA39</accession>
<reference evidence="3 4" key="1">
    <citation type="journal article" date="2020" name="Genomics">
        <title>Complete, high-quality genomes from long-read metagenomic sequencing of two wolf lichen thalli reveals enigmatic genome architecture.</title>
        <authorList>
            <person name="McKenzie S.K."/>
            <person name="Walston R.F."/>
            <person name="Allen J.L."/>
        </authorList>
    </citation>
    <scope>NUCLEOTIDE SEQUENCE [LARGE SCALE GENOMIC DNA]</scope>
    <source>
        <strain evidence="3">WasteWater1</strain>
    </source>
</reference>
<evidence type="ECO:0000256" key="1">
    <source>
        <dbReference type="SAM" id="MobiDB-lite"/>
    </source>
</evidence>
<proteinExistence type="predicted"/>
<evidence type="ECO:0000313" key="4">
    <source>
        <dbReference type="Proteomes" id="UP000593566"/>
    </source>
</evidence>
<dbReference type="AlphaFoldDB" id="A0A8H6FA39"/>
<sequence length="419" mass="44787">MGVFNSKQVRPKHTKRDGTPTSPQGAVCPPGTLWYDETCADPNQESHGCFVADPCEGLTVAAASTSGVPVKYTKRASETENCAPQSFYNTTCGLPGYFFYGCFGPDPCSSASSEAAAASTSDQHKDQYGSYQDNFFNLFNLLNLLNFLNFLNFLNSLNSLNFFQKSTLFFEFPPSFQSNKFNTIPIAATSSAPVATVHSSSSSHSNTAAVAAGTVGAIIGAIIALILMLLVLRWHKRRTEDKVRVTEQDNDLRLQGVDASGAGNAFQDKDGSETAPASRDADHNSLWYPGTNNAGDDGHAAYKRSDPCSPSRPWSPIQPGPEMLGSTPDPIGKQPELEVPAFHIPAELPLNAERSSINTPRQTPSPSRVNSSGQGGLRQTADGSVMHPNLDGGHGGKKTGESHVMSWMSYDGDGSSPVQ</sequence>
<feature type="region of interest" description="Disordered" evidence="1">
    <location>
        <begin position="1"/>
        <end position="26"/>
    </location>
</feature>
<organism evidence="3 4">
    <name type="scientific">Letharia lupina</name>
    <dbReference type="NCBI Taxonomy" id="560253"/>
    <lineage>
        <taxon>Eukaryota</taxon>
        <taxon>Fungi</taxon>
        <taxon>Dikarya</taxon>
        <taxon>Ascomycota</taxon>
        <taxon>Pezizomycotina</taxon>
        <taxon>Lecanoromycetes</taxon>
        <taxon>OSLEUM clade</taxon>
        <taxon>Lecanoromycetidae</taxon>
        <taxon>Lecanorales</taxon>
        <taxon>Lecanorineae</taxon>
        <taxon>Parmeliaceae</taxon>
        <taxon>Letharia</taxon>
    </lineage>
</organism>
<feature type="compositionally biased region" description="Polar residues" evidence="1">
    <location>
        <begin position="353"/>
        <end position="372"/>
    </location>
</feature>
<keyword evidence="2" id="KW-0812">Transmembrane</keyword>
<dbReference type="Proteomes" id="UP000593566">
    <property type="component" value="Unassembled WGS sequence"/>
</dbReference>
<feature type="region of interest" description="Disordered" evidence="1">
    <location>
        <begin position="348"/>
        <end position="419"/>
    </location>
</feature>
<keyword evidence="2" id="KW-1133">Transmembrane helix</keyword>
<name>A0A8H6FA39_9LECA</name>
<feature type="compositionally biased region" description="Basic and acidic residues" evidence="1">
    <location>
        <begin position="296"/>
        <end position="306"/>
    </location>
</feature>
<keyword evidence="2" id="KW-0472">Membrane</keyword>
<dbReference type="GeneID" id="59331836"/>
<keyword evidence="4" id="KW-1185">Reference proteome</keyword>
<feature type="transmembrane region" description="Helical" evidence="2">
    <location>
        <begin position="208"/>
        <end position="232"/>
    </location>
</feature>